<comment type="subunit">
    <text evidence="9">The complex comprises the extracytoplasmic solute receptor protein and the two transmembrane proteins.</text>
</comment>
<dbReference type="Pfam" id="PF04290">
    <property type="entry name" value="DctQ"/>
    <property type="match status" value="1"/>
</dbReference>
<feature type="domain" description="Tripartite ATP-independent periplasmic transporters DctQ component" evidence="10">
    <location>
        <begin position="26"/>
        <end position="150"/>
    </location>
</feature>
<dbReference type="GO" id="GO:0022857">
    <property type="term" value="F:transmembrane transporter activity"/>
    <property type="evidence" value="ECO:0007669"/>
    <property type="project" value="UniProtKB-UniRule"/>
</dbReference>
<keyword evidence="5 9" id="KW-0812">Transmembrane</keyword>
<organism evidence="11 12">
    <name type="scientific">Roseovarius indicus</name>
    <dbReference type="NCBI Taxonomy" id="540747"/>
    <lineage>
        <taxon>Bacteria</taxon>
        <taxon>Pseudomonadati</taxon>
        <taxon>Pseudomonadota</taxon>
        <taxon>Alphaproteobacteria</taxon>
        <taxon>Rhodobacterales</taxon>
        <taxon>Roseobacteraceae</taxon>
        <taxon>Roseovarius</taxon>
    </lineage>
</organism>
<evidence type="ECO:0000313" key="11">
    <source>
        <dbReference type="EMBL" id="QEW25132.1"/>
    </source>
</evidence>
<comment type="function">
    <text evidence="9">Part of the tripartite ATP-independent periplasmic (TRAP) transport system.</text>
</comment>
<proteinExistence type="inferred from homology"/>
<name>A0A5P3A6V2_9RHOB</name>
<keyword evidence="4 9" id="KW-0997">Cell inner membrane</keyword>
<dbReference type="PANTHER" id="PTHR35011:SF10">
    <property type="entry name" value="TRAP TRANSPORTER SMALL PERMEASE PROTEIN"/>
    <property type="match status" value="1"/>
</dbReference>
<protein>
    <recommendedName>
        <fullName evidence="9">TRAP transporter small permease protein</fullName>
    </recommendedName>
</protein>
<comment type="similarity">
    <text evidence="8 9">Belongs to the TRAP transporter small permease family.</text>
</comment>
<keyword evidence="2 9" id="KW-0813">Transport</keyword>
<evidence type="ECO:0000256" key="9">
    <source>
        <dbReference type="RuleBase" id="RU369079"/>
    </source>
</evidence>
<evidence type="ECO:0000259" key="10">
    <source>
        <dbReference type="Pfam" id="PF04290"/>
    </source>
</evidence>
<dbReference type="Proteomes" id="UP000325785">
    <property type="component" value="Chromosome"/>
</dbReference>
<evidence type="ECO:0000256" key="7">
    <source>
        <dbReference type="ARBA" id="ARBA00023136"/>
    </source>
</evidence>
<feature type="transmembrane region" description="Helical" evidence="9">
    <location>
        <begin position="12"/>
        <end position="32"/>
    </location>
</feature>
<evidence type="ECO:0000256" key="3">
    <source>
        <dbReference type="ARBA" id="ARBA00022475"/>
    </source>
</evidence>
<sequence>MTPILRVQDKISWAGFILGASALGAIVAIYAFEVISRYVFGAPTLWASDFVSFLLLISVFATAPWLTREGGHVAVTIVPDMLPAFRDAILRAGFLLAAGVCLWASWICLGENIYLYNRGTETLTTIRIPKWTLSAFITYGLLNSGLYFLRLAFQRGTPGAHDA</sequence>
<reference evidence="11 12" key="1">
    <citation type="submission" date="2018-08" db="EMBL/GenBank/DDBJ databases">
        <title>Genetic Globetrotter - A new plasmid hitch-hiking vast phylogenetic and geographic distances.</title>
        <authorList>
            <person name="Vollmers J."/>
            <person name="Petersen J."/>
        </authorList>
    </citation>
    <scope>NUCLEOTIDE SEQUENCE [LARGE SCALE GENOMIC DNA]</scope>
    <source>
        <strain evidence="11 12">DSM 26383</strain>
    </source>
</reference>
<keyword evidence="6 9" id="KW-1133">Transmembrane helix</keyword>
<evidence type="ECO:0000256" key="6">
    <source>
        <dbReference type="ARBA" id="ARBA00022989"/>
    </source>
</evidence>
<dbReference type="GO" id="GO:0015740">
    <property type="term" value="P:C4-dicarboxylate transport"/>
    <property type="evidence" value="ECO:0007669"/>
    <property type="project" value="TreeGrafter"/>
</dbReference>
<gene>
    <name evidence="11" type="ORF">RIdsm_00917</name>
</gene>
<dbReference type="InterPro" id="IPR007387">
    <property type="entry name" value="TRAP_DctQ"/>
</dbReference>
<feature type="transmembrane region" description="Helical" evidence="9">
    <location>
        <begin position="88"/>
        <end position="108"/>
    </location>
</feature>
<dbReference type="GO" id="GO:0005886">
    <property type="term" value="C:plasma membrane"/>
    <property type="evidence" value="ECO:0007669"/>
    <property type="project" value="UniProtKB-SubCell"/>
</dbReference>
<dbReference type="KEGG" id="rid:RIdsm_00917"/>
<evidence type="ECO:0000256" key="8">
    <source>
        <dbReference type="ARBA" id="ARBA00038436"/>
    </source>
</evidence>
<feature type="transmembrane region" description="Helical" evidence="9">
    <location>
        <begin position="44"/>
        <end position="67"/>
    </location>
</feature>
<dbReference type="EMBL" id="CP031598">
    <property type="protein sequence ID" value="QEW25132.1"/>
    <property type="molecule type" value="Genomic_DNA"/>
</dbReference>
<keyword evidence="7 9" id="KW-0472">Membrane</keyword>
<evidence type="ECO:0000313" key="12">
    <source>
        <dbReference type="Proteomes" id="UP000325785"/>
    </source>
</evidence>
<evidence type="ECO:0000256" key="2">
    <source>
        <dbReference type="ARBA" id="ARBA00022448"/>
    </source>
</evidence>
<comment type="subcellular location">
    <subcellularLocation>
        <location evidence="1 9">Cell inner membrane</location>
        <topology evidence="1 9">Multi-pass membrane protein</topology>
    </subcellularLocation>
</comment>
<feature type="transmembrane region" description="Helical" evidence="9">
    <location>
        <begin position="128"/>
        <end position="149"/>
    </location>
</feature>
<dbReference type="OrthoDB" id="4964541at2"/>
<dbReference type="PANTHER" id="PTHR35011">
    <property type="entry name" value="2,3-DIKETO-L-GULONATE TRAP TRANSPORTER SMALL PERMEASE PROTEIN YIAM"/>
    <property type="match status" value="1"/>
</dbReference>
<dbReference type="InterPro" id="IPR055348">
    <property type="entry name" value="DctQ"/>
</dbReference>
<dbReference type="AlphaFoldDB" id="A0A5P3A6V2"/>
<dbReference type="RefSeq" id="WP_057819570.1">
    <property type="nucleotide sequence ID" value="NZ_CAXRJZ010000104.1"/>
</dbReference>
<keyword evidence="3" id="KW-1003">Cell membrane</keyword>
<evidence type="ECO:0000256" key="4">
    <source>
        <dbReference type="ARBA" id="ARBA00022519"/>
    </source>
</evidence>
<evidence type="ECO:0000256" key="1">
    <source>
        <dbReference type="ARBA" id="ARBA00004429"/>
    </source>
</evidence>
<evidence type="ECO:0000256" key="5">
    <source>
        <dbReference type="ARBA" id="ARBA00022692"/>
    </source>
</evidence>
<accession>A0A5P3A6V2</accession>